<dbReference type="Pfam" id="PF17966">
    <property type="entry name" value="Muc_B2"/>
    <property type="match status" value="5"/>
</dbReference>
<feature type="domain" description="Mub B2-like" evidence="2">
    <location>
        <begin position="928"/>
        <end position="1034"/>
    </location>
</feature>
<dbReference type="Gene3D" id="2.60.530.10">
    <property type="entry name" value="Major cell-surface adhesin PAc"/>
    <property type="match status" value="1"/>
</dbReference>
<feature type="domain" description="Mub B2-like" evidence="2">
    <location>
        <begin position="818"/>
        <end position="912"/>
    </location>
</feature>
<dbReference type="InterPro" id="IPR036234">
    <property type="entry name" value="SA_I/II_PAC_V_sf"/>
</dbReference>
<keyword evidence="4" id="KW-1185">Reference proteome</keyword>
<feature type="compositionally biased region" description="Pro residues" evidence="1">
    <location>
        <begin position="1360"/>
        <end position="1380"/>
    </location>
</feature>
<dbReference type="RefSeq" id="WP_057798252.1">
    <property type="nucleotide sequence ID" value="NZ_AZFM01000010.1"/>
</dbReference>
<accession>A0A0R1UCA4</accession>
<dbReference type="OrthoDB" id="2329755at2"/>
<comment type="caution">
    <text evidence="3">The sequence shown here is derived from an EMBL/GenBank/DDBJ whole genome shotgun (WGS) entry which is preliminary data.</text>
</comment>
<dbReference type="Proteomes" id="UP000051036">
    <property type="component" value="Unassembled WGS sequence"/>
</dbReference>
<feature type="region of interest" description="Disordered" evidence="1">
    <location>
        <begin position="1352"/>
        <end position="1477"/>
    </location>
</feature>
<feature type="domain" description="Mub B2-like" evidence="2">
    <location>
        <begin position="1252"/>
        <end position="1342"/>
    </location>
</feature>
<feature type="domain" description="Mub B2-like" evidence="2">
    <location>
        <begin position="1145"/>
        <end position="1248"/>
    </location>
</feature>
<name>A0A0R1UCA4_9LACO</name>
<dbReference type="SUPFAM" id="SSF74914">
    <property type="entry name" value="V-region of surface antigen I/II (SA I/II, PAC)"/>
    <property type="match status" value="1"/>
</dbReference>
<proteinExistence type="predicted"/>
<evidence type="ECO:0000313" key="4">
    <source>
        <dbReference type="Proteomes" id="UP000051036"/>
    </source>
</evidence>
<feature type="compositionally biased region" description="Polar residues" evidence="1">
    <location>
        <begin position="1441"/>
        <end position="1460"/>
    </location>
</feature>
<feature type="compositionally biased region" description="Low complexity" evidence="1">
    <location>
        <begin position="105"/>
        <end position="119"/>
    </location>
</feature>
<evidence type="ECO:0000313" key="3">
    <source>
        <dbReference type="EMBL" id="KRL90420.1"/>
    </source>
</evidence>
<dbReference type="PATRIC" id="fig|1423763.3.peg.172"/>
<evidence type="ECO:0000256" key="1">
    <source>
        <dbReference type="SAM" id="MobiDB-lite"/>
    </source>
</evidence>
<sequence>MSSRSKKIAEGTASVLLGTGIMMGANVRPVKAAGSREDEITEVETANVLSNEKASVRIGVKQIAKDTQTEQLNTNETAADVAESNEVQITTQSDDVVNEGAVQGSETTSANNTQAASTEGISEQQASSDNQQISNSVGESDNNGADVNPQTNQASNSGGLVGANEKVTADNTRAGDEDHTAIITPKPGESDSENKAEEANTTEREKLETKVNELLEKVKDLEGATITPTDPNTADFNANVDTLNSVISKLSEYTDDQISKLETAINKFITDLNDYNTNKAAYEKFMADLEKYGLYNKESDINPDKLTQDLVFGKETNAKVEIDSLDHNYVTIGDKNQDADKMKFLNHFVAIKQDVVEGDIFKLIYTDLNNTSYNGEKITKLELTFSGWEHSENYKSNKGKPAGIYFSNDPSKGFWYVNTKGVTMEMVLYSGEGENQHVVTLGDNAYVVLNSMNSEGNEGAQYEYIEKAQIINGSDYSGYGVALPESAVNIHDGSSSGITGGGDILYADEYINLLAKTGNLTDSEKQAIKRIWGEEKGQFLIDNYSGWDATPDDKNYASLVNRKIFATGMFKVSGNRIKIRFSNNVNAGWSTYSSQLPSLNFKAEQPTANLTYTPGEIVMDKSSVTIHYIDVNGLSETEYEQNRDANELIFQEFNDLCLNGTYSISNLWNWEAQGYKLVKQDNLENFKVIDGTQDLYIYLDHKTKSIHRDGAVEQVIHYRVKGNDSITLKDDYKATLTYGQDGIHDLVDDVDIWDSEWKLELTFAGVDSDEVIDHYHLVQKDKDKTVGPISVIVNTSNFDNPPKQEYTVYYTNNQMSDVSRNKVVHQVIEYKAEDGTDLGYAKYEADLTFTQTGKIDTYTQEYIWDGEWTPKQSFTEVLSPKFINNYHLKNDSDASVGPFEIEVTNDNCEKTLDKNYVVLYVPNEIVDAERKKEVHQTIHYYVDGTTEKLKDDYTATLVFTQTGKWDKDRNTYTWDGDWTQTETFAAVKSDDIIDRYHLKFEIDKNVAAIQKTVTNANFNDDGLDEEYTVYYVANPTETVYRDKTVTETIHYVYGSQDGDKVANDYVATLTCKQDGIKDTLNANMPVIWNTNWGETLRFDAVTSPQITNCHTETIEVKIQTVTVTNDTFGNDQNIEIYVIYVANGTETKQETNEVHRVVHYVDEEGNEIHTPSDEATIVFERDIVVDAVDGRTISIGEWRPKTTNAFDAVESPDITNWVLKDEKDKTAGAHTDVKAESGTIHDYVVYVHDTETISRDKTVTQTIHYVYENGDPAHEDYTVTLTFTQTGVRDKVTGVETWDENWTQTQTFQTKGSPEIAGYTADKKEVGPYEITVNDGNFGENLDKEDTVTYKVNSVTPDPGTDPNPDPQPTVPDPTPTPTPDPERPLPEEPTNPSNPAEDDNENHDNDENPSSSSHKVETNRSDTNNGKVGSIADTTKSDKQTSPQNLSNNNGGTDQVKTNVKQDDQATLPATGEKEDDVAKLMSGLSAALGLTGLVAASRRRKVTAKRNRKNKKHGK</sequence>
<reference evidence="3 4" key="1">
    <citation type="journal article" date="2015" name="Genome Announc.">
        <title>Expanding the biotechnology potential of lactobacilli through comparative genomics of 213 strains and associated genera.</title>
        <authorList>
            <person name="Sun Z."/>
            <person name="Harris H.M."/>
            <person name="McCann A."/>
            <person name="Guo C."/>
            <person name="Argimon S."/>
            <person name="Zhang W."/>
            <person name="Yang X."/>
            <person name="Jeffery I.B."/>
            <person name="Cooney J.C."/>
            <person name="Kagawa T.F."/>
            <person name="Liu W."/>
            <person name="Song Y."/>
            <person name="Salvetti E."/>
            <person name="Wrobel A."/>
            <person name="Rasinkangas P."/>
            <person name="Parkhill J."/>
            <person name="Rea M.C."/>
            <person name="O'Sullivan O."/>
            <person name="Ritari J."/>
            <person name="Douillard F.P."/>
            <person name="Paul Ross R."/>
            <person name="Yang R."/>
            <person name="Briner A.E."/>
            <person name="Felis G.E."/>
            <person name="de Vos W.M."/>
            <person name="Barrangou R."/>
            <person name="Klaenhammer T.R."/>
            <person name="Caufield P.W."/>
            <person name="Cui Y."/>
            <person name="Zhang H."/>
            <person name="O'Toole P.W."/>
        </authorList>
    </citation>
    <scope>NUCLEOTIDE SEQUENCE [LARGE SCALE GENOMIC DNA]</scope>
    <source>
        <strain evidence="3 4">DSM 16043</strain>
    </source>
</reference>
<gene>
    <name evidence="3" type="ORF">FC46_GL000173</name>
</gene>
<dbReference type="Gene3D" id="2.60.40.4300">
    <property type="match status" value="6"/>
</dbReference>
<protein>
    <submittedName>
        <fullName evidence="3">Mucus binding protein mub</fullName>
    </submittedName>
</protein>
<feature type="compositionally biased region" description="Basic and acidic residues" evidence="1">
    <location>
        <begin position="188"/>
        <end position="207"/>
    </location>
</feature>
<evidence type="ECO:0000259" key="2">
    <source>
        <dbReference type="Pfam" id="PF17966"/>
    </source>
</evidence>
<dbReference type="InterPro" id="IPR041495">
    <property type="entry name" value="Mub_B2"/>
</dbReference>
<feature type="region of interest" description="Disordered" evidence="1">
    <location>
        <begin position="67"/>
        <end position="207"/>
    </location>
</feature>
<organism evidence="3 4">
    <name type="scientific">Lactobacillus kalixensis DSM 16043</name>
    <dbReference type="NCBI Taxonomy" id="1423763"/>
    <lineage>
        <taxon>Bacteria</taxon>
        <taxon>Bacillati</taxon>
        <taxon>Bacillota</taxon>
        <taxon>Bacilli</taxon>
        <taxon>Lactobacillales</taxon>
        <taxon>Lactobacillaceae</taxon>
        <taxon>Lactobacillus</taxon>
    </lineage>
</organism>
<feature type="compositionally biased region" description="Polar residues" evidence="1">
    <location>
        <begin position="85"/>
        <end position="95"/>
    </location>
</feature>
<dbReference type="STRING" id="1423763.FC46_GL000173"/>
<feature type="domain" description="Mub B2-like" evidence="2">
    <location>
        <begin position="1040"/>
        <end position="1128"/>
    </location>
</feature>
<feature type="compositionally biased region" description="Polar residues" evidence="1">
    <location>
        <begin position="120"/>
        <end position="158"/>
    </location>
</feature>
<dbReference type="EMBL" id="AZFM01000010">
    <property type="protein sequence ID" value="KRL90420.1"/>
    <property type="molecule type" value="Genomic_DNA"/>
</dbReference>